<dbReference type="SFLD" id="SFLDS00003">
    <property type="entry name" value="Haloacid_Dehalogenase"/>
    <property type="match status" value="1"/>
</dbReference>
<dbReference type="PANTHER" id="PTHR42861">
    <property type="entry name" value="CALCIUM-TRANSPORTING ATPASE"/>
    <property type="match status" value="1"/>
</dbReference>
<evidence type="ECO:0000259" key="19">
    <source>
        <dbReference type="SMART" id="SM00831"/>
    </source>
</evidence>
<evidence type="ECO:0000256" key="4">
    <source>
        <dbReference type="ARBA" id="ARBA00012786"/>
    </source>
</evidence>
<dbReference type="Gene3D" id="3.40.1110.10">
    <property type="entry name" value="Calcium-transporting ATPase, cytoplasmic domain N"/>
    <property type="match status" value="1"/>
</dbReference>
<evidence type="ECO:0000256" key="1">
    <source>
        <dbReference type="ARBA" id="ARBA00003954"/>
    </source>
</evidence>
<dbReference type="NCBIfam" id="TIGR01494">
    <property type="entry name" value="ATPase_P-type"/>
    <property type="match status" value="2"/>
</dbReference>
<keyword evidence="14 18" id="KW-1133">Transmembrane helix</keyword>
<dbReference type="AlphaFoldDB" id="A0A255Z745"/>
<sequence>MLDGAVSGVALSVLCARLESDGRGLTSADAARRLRRFGPNQAVPRYRAPLWRQVLGRFLNPLVLILLFASTLSAATGNLASFAIVLTMVFLSVTLDMVQQRRAEDAVDALRRSVAVTVRVLRDGSEPALPVETLVPGDIVRLAAGDLVPGDCRLLEARDLFVNQALLTGEPFPIQKQVKGPSAPTEDMAAATDTLFMGSSILSGSATAILCRTGPATTFGQLRSSLMMEPPPTSFELGIRGFGYLILRLTVFLVLFVLTVNVLFHRPWLDSLMFALALAVGLTPELLPMIVTVTLAKGATRLAARRVIVKRLTAMHNIGAMDVLCTDKTGTLTEAVIRMVRHIDADGQDSEKVLRLAYLNSHFESGIPSALDEAILSFRPLDVSGWTKIDEVPFDFERRRVSVLVTDGTDRLLVVKGAPEDVLRQSTHYDADDKSIQPLDPAARARILDMFAHLGEQGLRVLAIAFRPMDFSHVSARLGDETKLVFAGYALFLDPPKPSADSALRALASAGVAVKVLTGDNEQVTRHICETLGFPITGLITGDELQAMSGDALRARLAGVNVFCRMTPPQKERVLLAYKHAGRVVGFLGDGINDASAIHAADVGITVDSGADVAKEAAGLVLLDHDLSVVACAVMEGRRTVCNVTKYILMGSSSNFGNMFSMAGAALFLPFPPMLPTQVLLNNLLYDASEAGIPLDTVDADTLALPVRWDLTLIQHFMLVMGPVSSAFDFLTFYVLLHVFNAGEALFQTGWFVESLATQVLVIFIIRSRHLSWRSRPNPILAAMAAGIAIFGALLPLSPIAPWFGFVAPPAAFYLFLVLSVSAYLVMMEGMKRLFFRYIASSG</sequence>
<keyword evidence="10" id="KW-0547">Nucleotide-binding</keyword>
<comment type="catalytic activity">
    <reaction evidence="17">
        <text>Mg(2+)(out) + ATP + H2O = Mg(2+)(in) + ADP + phosphate + H(+)</text>
        <dbReference type="Rhea" id="RHEA:10260"/>
        <dbReference type="ChEBI" id="CHEBI:15377"/>
        <dbReference type="ChEBI" id="CHEBI:15378"/>
        <dbReference type="ChEBI" id="CHEBI:18420"/>
        <dbReference type="ChEBI" id="CHEBI:30616"/>
        <dbReference type="ChEBI" id="CHEBI:43474"/>
        <dbReference type="ChEBI" id="CHEBI:456216"/>
        <dbReference type="EC" id="7.2.2.14"/>
    </reaction>
</comment>
<dbReference type="NCBIfam" id="TIGR01524">
    <property type="entry name" value="ATPase-IIIB_Mg"/>
    <property type="match status" value="1"/>
</dbReference>
<dbReference type="InterPro" id="IPR001757">
    <property type="entry name" value="P_typ_ATPase"/>
</dbReference>
<dbReference type="SUPFAM" id="SSF81665">
    <property type="entry name" value="Calcium ATPase, transmembrane domain M"/>
    <property type="match status" value="1"/>
</dbReference>
<evidence type="ECO:0000256" key="17">
    <source>
        <dbReference type="ARBA" id="ARBA00047295"/>
    </source>
</evidence>
<dbReference type="SMART" id="SM00831">
    <property type="entry name" value="Cation_ATPase_N"/>
    <property type="match status" value="1"/>
</dbReference>
<dbReference type="EMBL" id="NOXU01000021">
    <property type="protein sequence ID" value="OYQ36715.1"/>
    <property type="molecule type" value="Genomic_DNA"/>
</dbReference>
<feature type="transmembrane region" description="Helical" evidence="18">
    <location>
        <begin position="746"/>
        <end position="766"/>
    </location>
</feature>
<keyword evidence="7" id="KW-0997">Cell inner membrane</keyword>
<feature type="transmembrane region" description="Helical" evidence="18">
    <location>
        <begin position="803"/>
        <end position="827"/>
    </location>
</feature>
<dbReference type="InterPro" id="IPR023299">
    <property type="entry name" value="ATPase_P-typ_cyto_dom_N"/>
</dbReference>
<dbReference type="InterPro" id="IPR044492">
    <property type="entry name" value="P_typ_ATPase_HD_dom"/>
</dbReference>
<feature type="transmembrane region" description="Helical" evidence="18">
    <location>
        <begin position="271"/>
        <end position="296"/>
    </location>
</feature>
<keyword evidence="11" id="KW-0067">ATP-binding</keyword>
<keyword evidence="12" id="KW-0460">Magnesium</keyword>
<evidence type="ECO:0000256" key="6">
    <source>
        <dbReference type="ARBA" id="ARBA00022475"/>
    </source>
</evidence>
<evidence type="ECO:0000256" key="12">
    <source>
        <dbReference type="ARBA" id="ARBA00022842"/>
    </source>
</evidence>
<evidence type="ECO:0000256" key="2">
    <source>
        <dbReference type="ARBA" id="ARBA00004429"/>
    </source>
</evidence>
<dbReference type="InterPro" id="IPR023298">
    <property type="entry name" value="ATPase_P-typ_TM_dom_sf"/>
</dbReference>
<dbReference type="InterPro" id="IPR008250">
    <property type="entry name" value="ATPase_P-typ_transduc_dom_A_sf"/>
</dbReference>
<comment type="function">
    <text evidence="1">Mediates magnesium influx to the cytosol.</text>
</comment>
<dbReference type="SFLD" id="SFLDF00027">
    <property type="entry name" value="p-type_atpase"/>
    <property type="match status" value="1"/>
</dbReference>
<name>A0A255Z745_9PROT</name>
<feature type="transmembrane region" description="Helical" evidence="18">
    <location>
        <begin position="245"/>
        <end position="265"/>
    </location>
</feature>
<dbReference type="GO" id="GO:0005886">
    <property type="term" value="C:plasma membrane"/>
    <property type="evidence" value="ECO:0007669"/>
    <property type="project" value="UniProtKB-SubCell"/>
</dbReference>
<feature type="transmembrane region" description="Helical" evidence="18">
    <location>
        <begin position="717"/>
        <end position="740"/>
    </location>
</feature>
<dbReference type="OrthoDB" id="391538at2"/>
<keyword evidence="6" id="KW-1003">Cell membrane</keyword>
<feature type="transmembrane region" description="Helical" evidence="18">
    <location>
        <begin position="778"/>
        <end position="797"/>
    </location>
</feature>
<dbReference type="InterPro" id="IPR023214">
    <property type="entry name" value="HAD_sf"/>
</dbReference>
<dbReference type="PROSITE" id="PS00154">
    <property type="entry name" value="ATPASE_E1_E2"/>
    <property type="match status" value="1"/>
</dbReference>
<dbReference type="Gene3D" id="2.70.150.10">
    <property type="entry name" value="Calcium-transporting ATPase, cytoplasmic transduction domain A"/>
    <property type="match status" value="1"/>
</dbReference>
<evidence type="ECO:0000256" key="13">
    <source>
        <dbReference type="ARBA" id="ARBA00022967"/>
    </source>
</evidence>
<gene>
    <name evidence="20" type="primary">mgtA</name>
    <name evidence="20" type="ORF">CHU95_03840</name>
</gene>
<comment type="caution">
    <text evidence="20">The sequence shown here is derived from an EMBL/GenBank/DDBJ whole genome shotgun (WGS) entry which is preliminary data.</text>
</comment>
<evidence type="ECO:0000256" key="11">
    <source>
        <dbReference type="ARBA" id="ARBA00022840"/>
    </source>
</evidence>
<dbReference type="GO" id="GO:0015444">
    <property type="term" value="F:P-type magnesium transporter activity"/>
    <property type="evidence" value="ECO:0007669"/>
    <property type="project" value="UniProtKB-EC"/>
</dbReference>
<dbReference type="InterPro" id="IPR018303">
    <property type="entry name" value="ATPase_P-typ_P_site"/>
</dbReference>
<keyword evidence="15 18" id="KW-0472">Membrane</keyword>
<evidence type="ECO:0000256" key="10">
    <source>
        <dbReference type="ARBA" id="ARBA00022741"/>
    </source>
</evidence>
<feature type="domain" description="Cation-transporting P-type ATPase N-terminal" evidence="19">
    <location>
        <begin position="5"/>
        <end position="78"/>
    </location>
</feature>
<organism evidence="20 21">
    <name type="scientific">Niveispirillum lacus</name>
    <dbReference type="NCBI Taxonomy" id="1981099"/>
    <lineage>
        <taxon>Bacteria</taxon>
        <taxon>Pseudomonadati</taxon>
        <taxon>Pseudomonadota</taxon>
        <taxon>Alphaproteobacteria</taxon>
        <taxon>Rhodospirillales</taxon>
        <taxon>Azospirillaceae</taxon>
        <taxon>Niveispirillum</taxon>
    </lineage>
</organism>
<dbReference type="SFLD" id="SFLDG00002">
    <property type="entry name" value="C1.7:_P-type_atpase_like"/>
    <property type="match status" value="1"/>
</dbReference>
<dbReference type="Gene3D" id="3.40.50.1000">
    <property type="entry name" value="HAD superfamily/HAD-like"/>
    <property type="match status" value="1"/>
</dbReference>
<feature type="transmembrane region" description="Helical" evidence="18">
    <location>
        <begin position="54"/>
        <end position="73"/>
    </location>
</feature>
<dbReference type="Gene3D" id="1.20.1110.10">
    <property type="entry name" value="Calcium-transporting ATPase, transmembrane domain"/>
    <property type="match status" value="1"/>
</dbReference>
<protein>
    <recommendedName>
        <fullName evidence="5">Magnesium-transporting ATPase, P-type 1</fullName>
        <ecNumber evidence="4">7.2.2.14</ecNumber>
    </recommendedName>
    <alternativeName>
        <fullName evidence="16">Mg(2+) transport ATPase, P-type 1</fullName>
    </alternativeName>
</protein>
<proteinExistence type="inferred from homology"/>
<evidence type="ECO:0000256" key="7">
    <source>
        <dbReference type="ARBA" id="ARBA00022519"/>
    </source>
</evidence>
<evidence type="ECO:0000256" key="18">
    <source>
        <dbReference type="SAM" id="Phobius"/>
    </source>
</evidence>
<keyword evidence="13" id="KW-1278">Translocase</keyword>
<keyword evidence="21" id="KW-1185">Reference proteome</keyword>
<evidence type="ECO:0000256" key="15">
    <source>
        <dbReference type="ARBA" id="ARBA00023136"/>
    </source>
</evidence>
<dbReference type="EC" id="7.2.2.14" evidence="4"/>
<dbReference type="InterPro" id="IPR004014">
    <property type="entry name" value="ATPase_P-typ_cation-transptr_N"/>
</dbReference>
<evidence type="ECO:0000313" key="20">
    <source>
        <dbReference type="EMBL" id="OYQ36715.1"/>
    </source>
</evidence>
<dbReference type="InterPro" id="IPR059000">
    <property type="entry name" value="ATPase_P-type_domA"/>
</dbReference>
<dbReference type="InterPro" id="IPR006068">
    <property type="entry name" value="ATPase_P-typ_cation-transptr_C"/>
</dbReference>
<evidence type="ECO:0000256" key="8">
    <source>
        <dbReference type="ARBA" id="ARBA00022553"/>
    </source>
</evidence>
<dbReference type="Pfam" id="PF00122">
    <property type="entry name" value="E1-E2_ATPase"/>
    <property type="match status" value="1"/>
</dbReference>
<evidence type="ECO:0000256" key="9">
    <source>
        <dbReference type="ARBA" id="ARBA00022692"/>
    </source>
</evidence>
<dbReference type="SUPFAM" id="SSF56784">
    <property type="entry name" value="HAD-like"/>
    <property type="match status" value="1"/>
</dbReference>
<dbReference type="Pfam" id="PF00689">
    <property type="entry name" value="Cation_ATPase_C"/>
    <property type="match status" value="1"/>
</dbReference>
<dbReference type="InterPro" id="IPR006415">
    <property type="entry name" value="P-type_ATPase_IIIB"/>
</dbReference>
<comment type="similarity">
    <text evidence="3">Belongs to the cation transport ATPase (P-type) (TC 3.A.3) family. Type IIIB subfamily.</text>
</comment>
<evidence type="ECO:0000256" key="3">
    <source>
        <dbReference type="ARBA" id="ARBA00008746"/>
    </source>
</evidence>
<accession>A0A255Z745</accession>
<keyword evidence="8" id="KW-0597">Phosphoprotein</keyword>
<dbReference type="Proteomes" id="UP000216998">
    <property type="component" value="Unassembled WGS sequence"/>
</dbReference>
<evidence type="ECO:0000313" key="21">
    <source>
        <dbReference type="Proteomes" id="UP000216998"/>
    </source>
</evidence>
<dbReference type="InterPro" id="IPR036412">
    <property type="entry name" value="HAD-like_sf"/>
</dbReference>
<evidence type="ECO:0000256" key="5">
    <source>
        <dbReference type="ARBA" id="ARBA00013555"/>
    </source>
</evidence>
<evidence type="ECO:0000256" key="14">
    <source>
        <dbReference type="ARBA" id="ARBA00022989"/>
    </source>
</evidence>
<reference evidence="20 21" key="1">
    <citation type="submission" date="2017-07" db="EMBL/GenBank/DDBJ databases">
        <title>Niveispirillum cyanobacteriorum sp. nov., isolated from cyanobacterial aggregates in a eutrophic lake.</title>
        <authorList>
            <person name="Cai H."/>
        </authorList>
    </citation>
    <scope>NUCLEOTIDE SEQUENCE [LARGE SCALE GENOMIC DNA]</scope>
    <source>
        <strain evidence="21">TH1-14</strain>
    </source>
</reference>
<dbReference type="Pfam" id="PF00690">
    <property type="entry name" value="Cation_ATPase_N"/>
    <property type="match status" value="1"/>
</dbReference>
<dbReference type="PRINTS" id="PR01836">
    <property type="entry name" value="MGATPASE"/>
</dbReference>
<dbReference type="SUPFAM" id="SSF81653">
    <property type="entry name" value="Calcium ATPase, transduction domain A"/>
    <property type="match status" value="1"/>
</dbReference>
<keyword evidence="9 18" id="KW-0812">Transmembrane</keyword>
<dbReference type="GO" id="GO:0016887">
    <property type="term" value="F:ATP hydrolysis activity"/>
    <property type="evidence" value="ECO:0007669"/>
    <property type="project" value="InterPro"/>
</dbReference>
<dbReference type="GO" id="GO:0005524">
    <property type="term" value="F:ATP binding"/>
    <property type="evidence" value="ECO:0007669"/>
    <property type="project" value="UniProtKB-KW"/>
</dbReference>
<comment type="subcellular location">
    <subcellularLocation>
        <location evidence="2">Cell inner membrane</location>
        <topology evidence="2">Multi-pass membrane protein</topology>
    </subcellularLocation>
</comment>
<evidence type="ECO:0000256" key="16">
    <source>
        <dbReference type="ARBA" id="ARBA00029806"/>
    </source>
</evidence>
<dbReference type="Pfam" id="PF13246">
    <property type="entry name" value="Cation_ATPase"/>
    <property type="match status" value="1"/>
</dbReference>